<sequence>MFDVKPVDQSGSLDLQKINLVEQKLSLKTKPVVRLTKLTSGIKSISDIKLLPENRISPNDVRQDLINDLNKELKKKSSLQTVLTKVGGSFYGGPNLDIKRRPLVIRQTKKEEKGITLPKSEFVSLPRLLKNNVSASEPKVRLTAASPSAEIDTWLEQVKKKTIPPIFIKSEKSLFIRPAILIAGVIAISLALVFLFNKDRFREKVAQDGNKAVANLESAKADIEKLDFISAAKNFNLAQHNFSSASDRLNLLSSAFTSFLGGIPGLGKLKSAQNLVAAGENIAQAGESLSLAADQLSQTNFVSYFGLTGQPRQPLTDFLKSFRESLVFAQTKFGLAASLVAEVDPQVIPEEKREVFVNFKDNLPLFTEFLSGALDYSDFLLELIGQSGPKKYLVLFQNNAELRPTGGFIGSYALVDFNRGFLRNLEVKNVYETDGQAQKNIVPPKELQHITPTWGMRDANWFINFPDSAKKVMQMYSENDGQPAVDGVITLTPTIISKILAITGPVELPEYGIALGSDNFVAEIQEEVEYGENREEPKQILIDFVPKFLEELGGLDKEKWAEIFEILSEGVEQKHVLAYFKDQKMEKTALAGGFGGEIKKAAQDYLSVVHTNVKGSKGDAVTENSYILKSDWKDEQMEHSLSIIRKHRGGKSDLGFYNRTNYDYVRVLVPAGSKLLEINGHSSVKFSPLVEYNNGDFVTDPDLAEYEKKVVSVKSGVKQWEEGEKTVFGFWLKVEPGKTEKVVLKYQTPMWIQNNAYSLLVQKQPGTLDDFFSFSLDLPKDKQIIYKNHDLTLSGNSANFQTKLLKDTEIEIKFQ</sequence>
<gene>
    <name evidence="2" type="ORF">A3C71_03030</name>
</gene>
<name>A0A1F8FEX0_9BACT</name>
<evidence type="ECO:0008006" key="4">
    <source>
        <dbReference type="Google" id="ProtNLM"/>
    </source>
</evidence>
<dbReference type="Proteomes" id="UP000178197">
    <property type="component" value="Unassembled WGS sequence"/>
</dbReference>
<organism evidence="2 3">
    <name type="scientific">Candidatus Yanofskybacteria bacterium RIFCSPHIGHO2_02_FULL_43_15c</name>
    <dbReference type="NCBI Taxonomy" id="1802679"/>
    <lineage>
        <taxon>Bacteria</taxon>
        <taxon>Candidatus Yanofskyibacteriota</taxon>
    </lineage>
</organism>
<dbReference type="EMBL" id="MGJT01000028">
    <property type="protein sequence ID" value="OGN11721.1"/>
    <property type="molecule type" value="Genomic_DNA"/>
</dbReference>
<protein>
    <recommendedName>
        <fullName evidence="4">DUF4012 domain-containing protein</fullName>
    </recommendedName>
</protein>
<keyword evidence="1" id="KW-0472">Membrane</keyword>
<dbReference type="InterPro" id="IPR025101">
    <property type="entry name" value="DUF4012"/>
</dbReference>
<evidence type="ECO:0000256" key="1">
    <source>
        <dbReference type="SAM" id="Phobius"/>
    </source>
</evidence>
<feature type="transmembrane region" description="Helical" evidence="1">
    <location>
        <begin position="174"/>
        <end position="196"/>
    </location>
</feature>
<reference evidence="2 3" key="1">
    <citation type="journal article" date="2016" name="Nat. Commun.">
        <title>Thousands of microbial genomes shed light on interconnected biogeochemical processes in an aquifer system.</title>
        <authorList>
            <person name="Anantharaman K."/>
            <person name="Brown C.T."/>
            <person name="Hug L.A."/>
            <person name="Sharon I."/>
            <person name="Castelle C.J."/>
            <person name="Probst A.J."/>
            <person name="Thomas B.C."/>
            <person name="Singh A."/>
            <person name="Wilkins M.J."/>
            <person name="Karaoz U."/>
            <person name="Brodie E.L."/>
            <person name="Williams K.H."/>
            <person name="Hubbard S.S."/>
            <person name="Banfield J.F."/>
        </authorList>
    </citation>
    <scope>NUCLEOTIDE SEQUENCE [LARGE SCALE GENOMIC DNA]</scope>
</reference>
<dbReference type="Pfam" id="PF13196">
    <property type="entry name" value="DUF4012"/>
    <property type="match status" value="1"/>
</dbReference>
<evidence type="ECO:0000313" key="3">
    <source>
        <dbReference type="Proteomes" id="UP000178197"/>
    </source>
</evidence>
<proteinExistence type="predicted"/>
<dbReference type="AlphaFoldDB" id="A0A1F8FEX0"/>
<keyword evidence="1" id="KW-1133">Transmembrane helix</keyword>
<comment type="caution">
    <text evidence="2">The sequence shown here is derived from an EMBL/GenBank/DDBJ whole genome shotgun (WGS) entry which is preliminary data.</text>
</comment>
<keyword evidence="1" id="KW-0812">Transmembrane</keyword>
<evidence type="ECO:0000313" key="2">
    <source>
        <dbReference type="EMBL" id="OGN11721.1"/>
    </source>
</evidence>
<accession>A0A1F8FEX0</accession>